<name>A0A426X6G9_ENSVE</name>
<proteinExistence type="predicted"/>
<dbReference type="EMBL" id="AMZH03025617">
    <property type="protein sequence ID" value="RRT35081.1"/>
    <property type="molecule type" value="Genomic_DNA"/>
</dbReference>
<gene>
    <name evidence="2" type="ORF">B296_00052727</name>
</gene>
<dbReference type="Proteomes" id="UP000287651">
    <property type="component" value="Unassembled WGS sequence"/>
</dbReference>
<feature type="compositionally biased region" description="Gly residues" evidence="1">
    <location>
        <begin position="246"/>
        <end position="255"/>
    </location>
</feature>
<evidence type="ECO:0000256" key="1">
    <source>
        <dbReference type="SAM" id="MobiDB-lite"/>
    </source>
</evidence>
<dbReference type="AlphaFoldDB" id="A0A426X6G9"/>
<sequence length="267" mass="28010">MFWNGPGCMRYTGGCGHRVTVRTSRHDASTWTSHLGLTVIVRLVSPPRSEAINGERRRRGWGTVHRRNKVRRRKEEVEMCGGAIISDFVTAVEDLDLTPGGDPLPRHDRGRRGRAEAAEDVVQGDTAAALGEVGRGDKRPEEGVEGVAGDVRDGGGGGPGVRRGGARDPGEQGQAQLPEPQRLRRSRSRCRGGSRTGRRRGGTPHEAASRCLGGGGELGVVLGVAGGGAAGADLELGGAPRVGARGVIGGCGASGGRKRDEQRRSVR</sequence>
<evidence type="ECO:0000313" key="2">
    <source>
        <dbReference type="EMBL" id="RRT35081.1"/>
    </source>
</evidence>
<feature type="compositionally biased region" description="Basic and acidic residues" evidence="1">
    <location>
        <begin position="257"/>
        <end position="267"/>
    </location>
</feature>
<protein>
    <submittedName>
        <fullName evidence="2">Uncharacterized protein</fullName>
    </submittedName>
</protein>
<organism evidence="2 3">
    <name type="scientific">Ensete ventricosum</name>
    <name type="common">Abyssinian banana</name>
    <name type="synonym">Musa ensete</name>
    <dbReference type="NCBI Taxonomy" id="4639"/>
    <lineage>
        <taxon>Eukaryota</taxon>
        <taxon>Viridiplantae</taxon>
        <taxon>Streptophyta</taxon>
        <taxon>Embryophyta</taxon>
        <taxon>Tracheophyta</taxon>
        <taxon>Spermatophyta</taxon>
        <taxon>Magnoliopsida</taxon>
        <taxon>Liliopsida</taxon>
        <taxon>Zingiberales</taxon>
        <taxon>Musaceae</taxon>
        <taxon>Ensete</taxon>
    </lineage>
</organism>
<feature type="region of interest" description="Disordered" evidence="1">
    <location>
        <begin position="237"/>
        <end position="267"/>
    </location>
</feature>
<feature type="compositionally biased region" description="Basic residues" evidence="1">
    <location>
        <begin position="183"/>
        <end position="202"/>
    </location>
</feature>
<reference evidence="2 3" key="1">
    <citation type="journal article" date="2014" name="Agronomy (Basel)">
        <title>A Draft Genome Sequence for Ensete ventricosum, the Drought-Tolerant Tree Against Hunger.</title>
        <authorList>
            <person name="Harrison J."/>
            <person name="Moore K.A."/>
            <person name="Paszkiewicz K."/>
            <person name="Jones T."/>
            <person name="Grant M."/>
            <person name="Ambacheew D."/>
            <person name="Muzemil S."/>
            <person name="Studholme D.J."/>
        </authorList>
    </citation>
    <scope>NUCLEOTIDE SEQUENCE [LARGE SCALE GENOMIC DNA]</scope>
</reference>
<feature type="compositionally biased region" description="Gly residues" evidence="1">
    <location>
        <begin position="154"/>
        <end position="163"/>
    </location>
</feature>
<accession>A0A426X6G9</accession>
<evidence type="ECO:0000313" key="3">
    <source>
        <dbReference type="Proteomes" id="UP000287651"/>
    </source>
</evidence>
<comment type="caution">
    <text evidence="2">The sequence shown here is derived from an EMBL/GenBank/DDBJ whole genome shotgun (WGS) entry which is preliminary data.</text>
</comment>
<feature type="region of interest" description="Disordered" evidence="1">
    <location>
        <begin position="96"/>
        <end position="209"/>
    </location>
</feature>